<dbReference type="RefSeq" id="WP_089817650.1">
    <property type="nucleotide sequence ID" value="NZ_FOZK01000003.1"/>
</dbReference>
<protein>
    <submittedName>
        <fullName evidence="2">Putative phosphoesterase</fullName>
    </submittedName>
</protein>
<dbReference type="Proteomes" id="UP000199062">
    <property type="component" value="Unassembled WGS sequence"/>
</dbReference>
<dbReference type="STRING" id="767519.SAMN05216559_3271"/>
<evidence type="ECO:0000313" key="2">
    <source>
        <dbReference type="EMBL" id="SFS07697.1"/>
    </source>
</evidence>
<dbReference type="PIRSF" id="PIRSF000887">
    <property type="entry name" value="Pesterase_MJ0037"/>
    <property type="match status" value="1"/>
</dbReference>
<dbReference type="PANTHER" id="PTHR39323">
    <property type="entry name" value="BLR1149 PROTEIN"/>
    <property type="match status" value="1"/>
</dbReference>
<feature type="domain" description="Calcineurin-like phosphoesterase" evidence="1">
    <location>
        <begin position="20"/>
        <end position="158"/>
    </location>
</feature>
<dbReference type="EMBL" id="FOZK01000003">
    <property type="protein sequence ID" value="SFS07697.1"/>
    <property type="molecule type" value="Genomic_DNA"/>
</dbReference>
<dbReference type="CDD" id="cd07391">
    <property type="entry name" value="MPP_PF1019"/>
    <property type="match status" value="1"/>
</dbReference>
<proteinExistence type="predicted"/>
<dbReference type="InterPro" id="IPR029052">
    <property type="entry name" value="Metallo-depent_PP-like"/>
</dbReference>
<dbReference type="Gene3D" id="3.60.21.10">
    <property type="match status" value="1"/>
</dbReference>
<dbReference type="PANTHER" id="PTHR39323:SF1">
    <property type="entry name" value="BLR1149 PROTEIN"/>
    <property type="match status" value="1"/>
</dbReference>
<evidence type="ECO:0000259" key="1">
    <source>
        <dbReference type="Pfam" id="PF00149"/>
    </source>
</evidence>
<dbReference type="AlphaFoldDB" id="A0A1I6LW60"/>
<dbReference type="GO" id="GO:0016787">
    <property type="term" value="F:hydrolase activity"/>
    <property type="evidence" value="ECO:0007669"/>
    <property type="project" value="InterPro"/>
</dbReference>
<sequence>MGVEPVPDVPAAVAEGDEERLLLIADFHAGIESELRRDGVELASQAESRRERLLGLVAETDPDRLVVLGDLGHEIGQSKGVEREELTDLFAALDVPVTVAKGNHDGDVEELVPEVDADVTITPTDGARIGNIGVVHGHTWPSEDVLSADVVCVGHEHPVVRLEDEVGGRRVERVWLRGELDPITFEAHYDWDLNEAPAIGGDLVVFPAFNDLSSGTWVNVEGQEFLSPFLPEGLTGGEAYMLDGTRLGPYDLV</sequence>
<reference evidence="2 3" key="1">
    <citation type="submission" date="2016-10" db="EMBL/GenBank/DDBJ databases">
        <authorList>
            <person name="de Groot N.N."/>
        </authorList>
    </citation>
    <scope>NUCLEOTIDE SEQUENCE [LARGE SCALE GENOMIC DNA]</scope>
    <source>
        <strain evidence="2 3">CGMCC 1.10457</strain>
    </source>
</reference>
<organism evidence="2 3">
    <name type="scientific">Halomicrobium zhouii</name>
    <dbReference type="NCBI Taxonomy" id="767519"/>
    <lineage>
        <taxon>Archaea</taxon>
        <taxon>Methanobacteriati</taxon>
        <taxon>Methanobacteriota</taxon>
        <taxon>Stenosarchaea group</taxon>
        <taxon>Halobacteria</taxon>
        <taxon>Halobacteriales</taxon>
        <taxon>Haloarculaceae</taxon>
        <taxon>Halomicrobium</taxon>
    </lineage>
</organism>
<accession>A0A1I6LW60</accession>
<keyword evidence="3" id="KW-1185">Reference proteome</keyword>
<name>A0A1I6LW60_9EURY</name>
<dbReference type="OrthoDB" id="10013at2157"/>
<gene>
    <name evidence="2" type="ORF">SAMN05216559_3271</name>
</gene>
<dbReference type="InterPro" id="IPR024173">
    <property type="entry name" value="Pesterase_MJ0037-like"/>
</dbReference>
<dbReference type="SUPFAM" id="SSF56300">
    <property type="entry name" value="Metallo-dependent phosphatases"/>
    <property type="match status" value="1"/>
</dbReference>
<dbReference type="Pfam" id="PF00149">
    <property type="entry name" value="Metallophos"/>
    <property type="match status" value="1"/>
</dbReference>
<dbReference type="InterPro" id="IPR004843">
    <property type="entry name" value="Calcineurin-like_PHP"/>
</dbReference>
<evidence type="ECO:0000313" key="3">
    <source>
        <dbReference type="Proteomes" id="UP000199062"/>
    </source>
</evidence>